<dbReference type="EMBL" id="JBBMFD010000026">
    <property type="protein sequence ID" value="MEQ2441482.1"/>
    <property type="molecule type" value="Genomic_DNA"/>
</dbReference>
<protein>
    <submittedName>
        <fullName evidence="1">Uncharacterized protein</fullName>
    </submittedName>
</protein>
<accession>A0ABV1E4A5</accession>
<evidence type="ECO:0000313" key="1">
    <source>
        <dbReference type="EMBL" id="MEQ2441482.1"/>
    </source>
</evidence>
<sequence>METIQANQELLMDHIDEESGRLLVQMADAFSEVLAIVSVERFAEGARIGGRLIQALLEE</sequence>
<comment type="caution">
    <text evidence="1">The sequence shown here is derived from an EMBL/GenBank/DDBJ whole genome shotgun (WGS) entry which is preliminary data.</text>
</comment>
<proteinExistence type="predicted"/>
<keyword evidence="2" id="KW-1185">Reference proteome</keyword>
<name>A0ABV1E4A5_9FIRM</name>
<dbReference type="Proteomes" id="UP001489509">
    <property type="component" value="Unassembled WGS sequence"/>
</dbReference>
<dbReference type="RefSeq" id="WP_349220590.1">
    <property type="nucleotide sequence ID" value="NZ_JBBMFD010000026.1"/>
</dbReference>
<reference evidence="1 2" key="1">
    <citation type="submission" date="2024-03" db="EMBL/GenBank/DDBJ databases">
        <title>Human intestinal bacterial collection.</title>
        <authorList>
            <person name="Pauvert C."/>
            <person name="Hitch T.C.A."/>
            <person name="Clavel T."/>
        </authorList>
    </citation>
    <scope>NUCLEOTIDE SEQUENCE [LARGE SCALE GENOMIC DNA]</scope>
    <source>
        <strain evidence="1 2">CLA-JM-H44</strain>
    </source>
</reference>
<evidence type="ECO:0000313" key="2">
    <source>
        <dbReference type="Proteomes" id="UP001489509"/>
    </source>
</evidence>
<organism evidence="1 2">
    <name type="scientific">Solibaculum intestinale</name>
    <dbReference type="NCBI Taxonomy" id="3133165"/>
    <lineage>
        <taxon>Bacteria</taxon>
        <taxon>Bacillati</taxon>
        <taxon>Bacillota</taxon>
        <taxon>Clostridia</taxon>
        <taxon>Eubacteriales</taxon>
        <taxon>Oscillospiraceae</taxon>
        <taxon>Solibaculum</taxon>
    </lineage>
</organism>
<gene>
    <name evidence="1" type="ORF">WMO26_11645</name>
</gene>